<dbReference type="Pfam" id="PF22769">
    <property type="entry name" value="DCD"/>
    <property type="match status" value="1"/>
</dbReference>
<dbReference type="PANTHER" id="PTHR42680:SF3">
    <property type="entry name" value="DCTP DEAMINASE"/>
    <property type="match status" value="1"/>
</dbReference>
<organism evidence="3 4">
    <name type="scientific">Litchfieldia salsa</name>
    <dbReference type="NCBI Taxonomy" id="930152"/>
    <lineage>
        <taxon>Bacteria</taxon>
        <taxon>Bacillati</taxon>
        <taxon>Bacillota</taxon>
        <taxon>Bacilli</taxon>
        <taxon>Bacillales</taxon>
        <taxon>Bacillaceae</taxon>
        <taxon>Litchfieldia</taxon>
    </lineage>
</organism>
<accession>A0A1H0NZZ2</accession>
<reference evidence="4" key="1">
    <citation type="submission" date="2016-10" db="EMBL/GenBank/DDBJ databases">
        <authorList>
            <person name="Varghese N."/>
            <person name="Submissions S."/>
        </authorList>
    </citation>
    <scope>NUCLEOTIDE SEQUENCE [LARGE SCALE GENOMIC DNA]</scope>
    <source>
        <strain evidence="4">IBRC-M10078</strain>
    </source>
</reference>
<dbReference type="InterPro" id="IPR033704">
    <property type="entry name" value="dUTPase_trimeric"/>
</dbReference>
<keyword evidence="1" id="KW-0378">Hydrolase</keyword>
<dbReference type="GO" id="GO:0008829">
    <property type="term" value="F:dCTP deaminase activity"/>
    <property type="evidence" value="ECO:0007669"/>
    <property type="project" value="InterPro"/>
</dbReference>
<dbReference type="OrthoDB" id="9780202at2"/>
<dbReference type="PANTHER" id="PTHR42680">
    <property type="entry name" value="DCTP DEAMINASE"/>
    <property type="match status" value="1"/>
</dbReference>
<dbReference type="InterPro" id="IPR036157">
    <property type="entry name" value="dUTPase-like_sf"/>
</dbReference>
<dbReference type="RefSeq" id="WP_090849095.1">
    <property type="nucleotide sequence ID" value="NZ_FNJU01000001.1"/>
</dbReference>
<dbReference type="CDD" id="cd07557">
    <property type="entry name" value="trimeric_dUTPase"/>
    <property type="match status" value="1"/>
</dbReference>
<proteinExistence type="predicted"/>
<name>A0A1H0NZZ2_9BACI</name>
<dbReference type="InterPro" id="IPR011962">
    <property type="entry name" value="dCTP_deaminase"/>
</dbReference>
<dbReference type="STRING" id="930152.SAMN05216565_10193"/>
<dbReference type="SUPFAM" id="SSF51283">
    <property type="entry name" value="dUTPase-like"/>
    <property type="match status" value="1"/>
</dbReference>
<keyword evidence="2" id="KW-0546">Nucleotide metabolism</keyword>
<evidence type="ECO:0000256" key="2">
    <source>
        <dbReference type="ARBA" id="ARBA00023080"/>
    </source>
</evidence>
<evidence type="ECO:0000256" key="1">
    <source>
        <dbReference type="ARBA" id="ARBA00022801"/>
    </source>
</evidence>
<keyword evidence="4" id="KW-1185">Reference proteome</keyword>
<gene>
    <name evidence="3" type="ORF">SAMN05216565_10193</name>
</gene>
<dbReference type="GO" id="GO:0006229">
    <property type="term" value="P:dUTP biosynthetic process"/>
    <property type="evidence" value="ECO:0007669"/>
    <property type="project" value="InterPro"/>
</dbReference>
<protein>
    <submittedName>
        <fullName evidence="3">dCTP deaminase</fullName>
    </submittedName>
</protein>
<dbReference type="NCBIfam" id="TIGR02274">
    <property type="entry name" value="dCTP_deam"/>
    <property type="match status" value="1"/>
</dbReference>
<evidence type="ECO:0000313" key="3">
    <source>
        <dbReference type="EMBL" id="SDO98223.1"/>
    </source>
</evidence>
<dbReference type="Proteomes" id="UP000199159">
    <property type="component" value="Unassembled WGS sequence"/>
</dbReference>
<dbReference type="GO" id="GO:0015949">
    <property type="term" value="P:nucleobase-containing small molecule interconversion"/>
    <property type="evidence" value="ECO:0007669"/>
    <property type="project" value="TreeGrafter"/>
</dbReference>
<dbReference type="AlphaFoldDB" id="A0A1H0NZZ2"/>
<sequence>MILSGNEIKANINKSIIITPFKEEQLNPNSYNLKLHNELLIYNETILDMKRENRTQLIIIPEEGYILEPGKLYLARTQEYTETYNYIPTIEGRSSIGRLGISIHISSPYGNVGYKGYWTLEISCIQPVRIYSGVSIAQIYYQTIQGKYDNYNSTKYQNNTGVQASLLHKEFNLD</sequence>
<evidence type="ECO:0000313" key="4">
    <source>
        <dbReference type="Proteomes" id="UP000199159"/>
    </source>
</evidence>
<dbReference type="EMBL" id="FNJU01000001">
    <property type="protein sequence ID" value="SDO98223.1"/>
    <property type="molecule type" value="Genomic_DNA"/>
</dbReference>
<dbReference type="Gene3D" id="2.70.40.10">
    <property type="match status" value="1"/>
</dbReference>